<evidence type="ECO:0000259" key="1">
    <source>
        <dbReference type="Pfam" id="PF12392"/>
    </source>
</evidence>
<protein>
    <submittedName>
        <fullName evidence="2">U32 family peptidase</fullName>
    </submittedName>
</protein>
<evidence type="ECO:0000313" key="2">
    <source>
        <dbReference type="EMBL" id="MBO8473240.1"/>
    </source>
</evidence>
<comment type="caution">
    <text evidence="2">The sequence shown here is derived from an EMBL/GenBank/DDBJ whole genome shotgun (WGS) entry which is preliminary data.</text>
</comment>
<dbReference type="PANTHER" id="PTHR30217:SF10">
    <property type="entry name" value="23S RRNA 5-HYDROXYCYTIDINE C2501 SYNTHASE"/>
    <property type="match status" value="1"/>
</dbReference>
<dbReference type="EMBL" id="JADIMA010000061">
    <property type="protein sequence ID" value="MBO8473240.1"/>
    <property type="molecule type" value="Genomic_DNA"/>
</dbReference>
<dbReference type="Pfam" id="PF01136">
    <property type="entry name" value="Peptidase_U32"/>
    <property type="match status" value="1"/>
</dbReference>
<organism evidence="2 3">
    <name type="scientific">Candidatus Merdivivens pullicola</name>
    <dbReference type="NCBI Taxonomy" id="2840872"/>
    <lineage>
        <taxon>Bacteria</taxon>
        <taxon>Pseudomonadati</taxon>
        <taxon>Bacteroidota</taxon>
        <taxon>Bacteroidia</taxon>
        <taxon>Bacteroidales</taxon>
        <taxon>Muribaculaceae</taxon>
        <taxon>Muribaculaceae incertae sedis</taxon>
        <taxon>Candidatus Merdivivens</taxon>
    </lineage>
</organism>
<dbReference type="PROSITE" id="PS01276">
    <property type="entry name" value="PEPTIDASE_U32"/>
    <property type="match status" value="1"/>
</dbReference>
<gene>
    <name evidence="2" type="ORF">IAB81_06375</name>
</gene>
<dbReference type="Pfam" id="PF12392">
    <property type="entry name" value="DUF3656"/>
    <property type="match status" value="1"/>
</dbReference>
<dbReference type="InterPro" id="IPR001539">
    <property type="entry name" value="Peptidase_U32"/>
</dbReference>
<reference evidence="2" key="1">
    <citation type="submission" date="2020-10" db="EMBL/GenBank/DDBJ databases">
        <authorList>
            <person name="Gilroy R."/>
        </authorList>
    </citation>
    <scope>NUCLEOTIDE SEQUENCE</scope>
    <source>
        <strain evidence="2">B1-8020</strain>
    </source>
</reference>
<accession>A0A9D9NH77</accession>
<dbReference type="InterPro" id="IPR020988">
    <property type="entry name" value="Pept_U32_collagenase"/>
</dbReference>
<dbReference type="AlphaFoldDB" id="A0A9D9NH77"/>
<dbReference type="Proteomes" id="UP000823604">
    <property type="component" value="Unassembled WGS sequence"/>
</dbReference>
<dbReference type="InterPro" id="IPR051454">
    <property type="entry name" value="RNA/ubiquinone_mod_enzymes"/>
</dbReference>
<dbReference type="PANTHER" id="PTHR30217">
    <property type="entry name" value="PEPTIDASE U32 FAMILY"/>
    <property type="match status" value="1"/>
</dbReference>
<name>A0A9D9NH77_9BACT</name>
<feature type="domain" description="Peptidase U32 collagenase" evidence="1">
    <location>
        <begin position="385"/>
        <end position="501"/>
    </location>
</feature>
<proteinExistence type="predicted"/>
<reference evidence="2" key="2">
    <citation type="journal article" date="2021" name="PeerJ">
        <title>Extensive microbial diversity within the chicken gut microbiome revealed by metagenomics and culture.</title>
        <authorList>
            <person name="Gilroy R."/>
            <person name="Ravi A."/>
            <person name="Getino M."/>
            <person name="Pursley I."/>
            <person name="Horton D.L."/>
            <person name="Alikhan N.F."/>
            <person name="Baker D."/>
            <person name="Gharbi K."/>
            <person name="Hall N."/>
            <person name="Watson M."/>
            <person name="Adriaenssens E.M."/>
            <person name="Foster-Nyarko E."/>
            <person name="Jarju S."/>
            <person name="Secka A."/>
            <person name="Antonio M."/>
            <person name="Oren A."/>
            <person name="Chaudhuri R.R."/>
            <person name="La Ragione R."/>
            <person name="Hildebrand F."/>
            <person name="Pallen M.J."/>
        </authorList>
    </citation>
    <scope>NUCLEOTIDE SEQUENCE</scope>
    <source>
        <strain evidence="2">B1-8020</strain>
    </source>
</reference>
<sequence>MHTDIELLAPARNKEIGIAAINCGADAVYIAGPSFGARVNAGNDIEDIAGLCRHAHKFGARVYVTVNTILYENELQEAFAMMEQCAEAGCDAFIIQDLAITEHFAGRKDFPPFFASTQCAIRTPVQAAWLESLGFKRLILERELTLGQIREIRRAVTVDLEFFVHGALCVCYSGNCYLSEYLAGRSANRGECIQACRSRYDLADSKGKILVKDKALLSLKDLSLIDRLDDLIDAGISSFKIEGRLKNASYVKNTVSAYSRALDKITGRRDGLHRQSFGKTLGGFTPDLHKTFNRGYTELALDNVAPGWSSMDNATAIGEKIGKIAAVDKTGSSMRLLISGKKPLHNGDGLCFIGSDGVTGFRADVCNGNTVTAKYVPGLVNGMDIYRNTDTAFEKELENNVPKRYLEASGHITITENDGEYLIEAAAECENGVKAEFSTSCNQEKAENENRMKESIAAQFGKKTGIFDFSLASLNVNGRLPYLPASFINMLRRELARRLESLEIPPVRESVPVPGNTGNTPDFSDCRANCSNPLSRKIYESIGKVSPEKAYEISHGKNQELMRSRYCIKRELGMCPKFGGKLPSGITEPLYLINNGRSLRLEFDCTRCEMIVKGL</sequence>
<evidence type="ECO:0000313" key="3">
    <source>
        <dbReference type="Proteomes" id="UP000823604"/>
    </source>
</evidence>